<dbReference type="OrthoDB" id="2986625at2759"/>
<feature type="non-terminal residue" evidence="1">
    <location>
        <position position="984"/>
    </location>
</feature>
<dbReference type="Proteomes" id="UP001140091">
    <property type="component" value="Unassembled WGS sequence"/>
</dbReference>
<dbReference type="EMBL" id="JANBPK010000726">
    <property type="protein sequence ID" value="KAJ2934110.1"/>
    <property type="molecule type" value="Genomic_DNA"/>
</dbReference>
<accession>A0A9W8JG83</accession>
<evidence type="ECO:0000313" key="1">
    <source>
        <dbReference type="EMBL" id="KAJ2934110.1"/>
    </source>
</evidence>
<dbReference type="SUPFAM" id="SSF52047">
    <property type="entry name" value="RNI-like"/>
    <property type="match status" value="1"/>
</dbReference>
<name>A0A9W8JG83_9AGAR</name>
<dbReference type="InterPro" id="IPR032675">
    <property type="entry name" value="LRR_dom_sf"/>
</dbReference>
<dbReference type="AlphaFoldDB" id="A0A9W8JG83"/>
<comment type="caution">
    <text evidence="1">The sequence shown here is derived from an EMBL/GenBank/DDBJ whole genome shotgun (WGS) entry which is preliminary data.</text>
</comment>
<dbReference type="Gene3D" id="3.80.10.10">
    <property type="entry name" value="Ribonuclease Inhibitor"/>
    <property type="match status" value="1"/>
</dbReference>
<keyword evidence="2" id="KW-1185">Reference proteome</keyword>
<proteinExistence type="predicted"/>
<organism evidence="1 2">
    <name type="scientific">Candolleomyces eurysporus</name>
    <dbReference type="NCBI Taxonomy" id="2828524"/>
    <lineage>
        <taxon>Eukaryota</taxon>
        <taxon>Fungi</taxon>
        <taxon>Dikarya</taxon>
        <taxon>Basidiomycota</taxon>
        <taxon>Agaricomycotina</taxon>
        <taxon>Agaricomycetes</taxon>
        <taxon>Agaricomycetidae</taxon>
        <taxon>Agaricales</taxon>
        <taxon>Agaricineae</taxon>
        <taxon>Psathyrellaceae</taxon>
        <taxon>Candolleomyces</taxon>
    </lineage>
</organism>
<gene>
    <name evidence="1" type="ORF">H1R20_g2993</name>
</gene>
<sequence>MAGRSILDVLSLEVVDLVLQESKKCDQKGFHDLRLVCKALNKLVEPQVFSTVTIQFEKDDSGKWKSIPEFLMSLASGTSPYVHWAKELLVVQLVPNPYRETDVNYSAKYDQWLGANSEREMMLACQKEWLAPAIESLVQLERVHFMADSSEPYHDALCALTKLPQLQTLGISFRGSPSGCVPLERFSNLSDILLYGLTMTRQTVESLKCLLTRSPSITGLTLDARTQPSETEVNAADLASLLKDAIEPPTSAIARDNQAPTFSSTLKRLKISARWFKLSPSCAPFLHALTSLLISGDSAHVQASFWKSLQDSGIHLQELNVGPLLQPIIDYLLSYSGLREFVLDPSDWDKEEGENVTHPSQDHQDDENIAHQFFHSVLPMHQSSIQTVAFRNTKPGSWAIAQPYLEGVFLCKNLKFLTLVYHFPMEGLPTIALADLLSKISDNLPRLQTLRLYHTRKHEMIFGPDRSILDVLPSDIMELVVQEGKNHDSKDFCNLRLVCKALNELVEPEVFSAVTIQFLRDDSGRWEAIPEFLSSLASGTSPYVRWAKKLRLSGLIPIIAISHWSQYDPWQGEEHETMLACQKEFLAPAIESLVHVEVVEYLASSREPYQDALSALAKLPRLRDLLITFHTSFNFENIPFAGFSNLNRIWLNGLPRTPHILDGVKGLLVRLGSAQVERLELGSMVEDVMQPNFSPMLKHLTISASQFTLSPSCVPFLGSLTSLVVSDLTVVQPSFWRALQNVGIRLQKLKGGRLRQPIINYLLSYSGLQDITLQWSDEEFEEIGIIVPEFFHAVLPRHQDTMQSISFGPPMLVPWPITQSYLDEGVYLCRKLKYLSLIYHFPYPNEKRTHTVIPLAKLFSEISDNLPQLETLQLEHTRKFMTMFGCGDGCRASDSLRTVERAFANYVVRSKSQFTAKRQPQFVLEAAESTFISKSVSAERSGSESDLASGSRSVEYYRFDLNPSDDLELQADEAGCDCRLYSDD</sequence>
<reference evidence="1" key="1">
    <citation type="submission" date="2022-06" db="EMBL/GenBank/DDBJ databases">
        <title>Genome Sequence of Candolleomyces eurysporus.</title>
        <authorList>
            <person name="Buettner E."/>
        </authorList>
    </citation>
    <scope>NUCLEOTIDE SEQUENCE</scope>
    <source>
        <strain evidence="1">VTCC 930004</strain>
    </source>
</reference>
<evidence type="ECO:0008006" key="3">
    <source>
        <dbReference type="Google" id="ProtNLM"/>
    </source>
</evidence>
<evidence type="ECO:0000313" key="2">
    <source>
        <dbReference type="Proteomes" id="UP001140091"/>
    </source>
</evidence>
<protein>
    <recommendedName>
        <fullName evidence="3">F-box domain-containing protein</fullName>
    </recommendedName>
</protein>